<keyword evidence="3" id="KW-0012">Acyltransferase</keyword>
<keyword evidence="5" id="KW-1185">Reference proteome</keyword>
<gene>
    <name evidence="4" type="ORF">SASPL_112476</name>
</gene>
<evidence type="ECO:0008006" key="6">
    <source>
        <dbReference type="Google" id="ProtNLM"/>
    </source>
</evidence>
<keyword evidence="2" id="KW-0808">Transferase</keyword>
<protein>
    <recommendedName>
        <fullName evidence="6">Shikimate O-hydroxycinnamoyltransferase</fullName>
    </recommendedName>
</protein>
<evidence type="ECO:0000256" key="2">
    <source>
        <dbReference type="ARBA" id="ARBA00022679"/>
    </source>
</evidence>
<dbReference type="PANTHER" id="PTHR31623:SF17">
    <property type="entry name" value="F21J9.9"/>
    <property type="match status" value="1"/>
</dbReference>
<dbReference type="EMBL" id="PNBA02000004">
    <property type="protein sequence ID" value="KAG6428225.1"/>
    <property type="molecule type" value="Genomic_DNA"/>
</dbReference>
<dbReference type="GO" id="GO:0016746">
    <property type="term" value="F:acyltransferase activity"/>
    <property type="evidence" value="ECO:0007669"/>
    <property type="project" value="UniProtKB-KW"/>
</dbReference>
<comment type="similarity">
    <text evidence="1">Belongs to the plant acyltransferase family.</text>
</comment>
<dbReference type="InterPro" id="IPR023213">
    <property type="entry name" value="CAT-like_dom_sf"/>
</dbReference>
<dbReference type="AlphaFoldDB" id="A0A8X8YDY4"/>
<accession>A0A8X8YDY4</accession>
<comment type="caution">
    <text evidence="4">The sequence shown here is derived from an EMBL/GenBank/DDBJ whole genome shotgun (WGS) entry which is preliminary data.</text>
</comment>
<dbReference type="Gene3D" id="3.30.559.10">
    <property type="entry name" value="Chloramphenicol acetyltransferase-like domain"/>
    <property type="match status" value="2"/>
</dbReference>
<dbReference type="PANTHER" id="PTHR31623">
    <property type="entry name" value="F21J9.9"/>
    <property type="match status" value="1"/>
</dbReference>
<reference evidence="4" key="2">
    <citation type="submission" date="2020-08" db="EMBL/GenBank/DDBJ databases">
        <title>Plant Genome Project.</title>
        <authorList>
            <person name="Zhang R.-G."/>
        </authorList>
    </citation>
    <scope>NUCLEOTIDE SEQUENCE</scope>
    <source>
        <strain evidence="4">Huo1</strain>
        <tissue evidence="4">Leaf</tissue>
    </source>
</reference>
<dbReference type="Proteomes" id="UP000298416">
    <property type="component" value="Unassembled WGS sequence"/>
</dbReference>
<dbReference type="Pfam" id="PF02458">
    <property type="entry name" value="Transferase"/>
    <property type="match status" value="1"/>
</dbReference>
<name>A0A8X8YDY4_SALSN</name>
<evidence type="ECO:0000313" key="5">
    <source>
        <dbReference type="Proteomes" id="UP000298416"/>
    </source>
</evidence>
<evidence type="ECO:0000313" key="4">
    <source>
        <dbReference type="EMBL" id="KAG6428225.1"/>
    </source>
</evidence>
<reference evidence="4" key="1">
    <citation type="submission" date="2018-01" db="EMBL/GenBank/DDBJ databases">
        <authorList>
            <person name="Mao J.F."/>
        </authorList>
    </citation>
    <scope>NUCLEOTIDE SEQUENCE</scope>
    <source>
        <strain evidence="4">Huo1</strain>
        <tissue evidence="4">Leaf</tissue>
    </source>
</reference>
<evidence type="ECO:0000256" key="3">
    <source>
        <dbReference type="ARBA" id="ARBA00023315"/>
    </source>
</evidence>
<organism evidence="4">
    <name type="scientific">Salvia splendens</name>
    <name type="common">Scarlet sage</name>
    <dbReference type="NCBI Taxonomy" id="180675"/>
    <lineage>
        <taxon>Eukaryota</taxon>
        <taxon>Viridiplantae</taxon>
        <taxon>Streptophyta</taxon>
        <taxon>Embryophyta</taxon>
        <taxon>Tracheophyta</taxon>
        <taxon>Spermatophyta</taxon>
        <taxon>Magnoliopsida</taxon>
        <taxon>eudicotyledons</taxon>
        <taxon>Gunneridae</taxon>
        <taxon>Pentapetalae</taxon>
        <taxon>asterids</taxon>
        <taxon>lamiids</taxon>
        <taxon>Lamiales</taxon>
        <taxon>Lamiaceae</taxon>
        <taxon>Nepetoideae</taxon>
        <taxon>Mentheae</taxon>
        <taxon>Salviinae</taxon>
        <taxon>Salvia</taxon>
        <taxon>Salvia subgen. Calosphace</taxon>
        <taxon>core Calosphace</taxon>
    </lineage>
</organism>
<sequence length="443" mass="48732">MGIERKVSSVEMMKPSSPTPKCMQKYQFSFIDQNTVLSFIPAVLFYPSNPTIPNSEKSKLLKKSLSEVLSIYHPLAGRRVGNLYVDCSDAGAPFSEAEADCDLSLAVTNPNPSNLKKLLPHETDEFHDLCLAVHATYFRCGGLAVGILLSHKVADASSYLLFLKTWSAVATNGGAVPLPKFELAAYAPQVFATILNKYNKFLSHFQNMNTCKSVFIFYLDILSCQPPPGLAEGDVATTILTFAAAEIATLQERYSAPGRRRPSRVEALSAFIWTRFVSATGAVSDPDQICIVYNAINLRNRADPPLSDHQFGNFIAPSTAFVRAGDSGVDIVRKVREASKRIGAGYVAGLKKREMQLEDIMGHVRASEGVMVKMFFSSLCGFPWWHVDFGWGRPARFGTIGLPFQNLVHFMDTNGGDGVEALIQLSIQDMEKFQAHLSLNSKL</sequence>
<proteinExistence type="inferred from homology"/>
<evidence type="ECO:0000256" key="1">
    <source>
        <dbReference type="ARBA" id="ARBA00009861"/>
    </source>
</evidence>